<dbReference type="GO" id="GO:0005886">
    <property type="term" value="C:plasma membrane"/>
    <property type="evidence" value="ECO:0007669"/>
    <property type="project" value="UniProtKB-SubCell"/>
</dbReference>
<evidence type="ECO:0000313" key="9">
    <source>
        <dbReference type="EMBL" id="KEP69952.1"/>
    </source>
</evidence>
<evidence type="ECO:0000259" key="8">
    <source>
        <dbReference type="Pfam" id="PF04290"/>
    </source>
</evidence>
<protein>
    <recommendedName>
        <fullName evidence="7">TRAP transporter small permease protein</fullName>
    </recommendedName>
</protein>
<dbReference type="STRING" id="1185766.SAMN05216224_102831"/>
<gene>
    <name evidence="9" type="ORF">DL1_20920</name>
</gene>
<keyword evidence="2 7" id="KW-0813">Transport</keyword>
<proteinExistence type="inferred from homology"/>
<keyword evidence="3" id="KW-1003">Cell membrane</keyword>
<evidence type="ECO:0000256" key="3">
    <source>
        <dbReference type="ARBA" id="ARBA00022475"/>
    </source>
</evidence>
<evidence type="ECO:0000256" key="4">
    <source>
        <dbReference type="ARBA" id="ARBA00022692"/>
    </source>
</evidence>
<keyword evidence="5 7" id="KW-1133">Transmembrane helix</keyword>
<dbReference type="AlphaFoldDB" id="A0A074U5N6"/>
<keyword evidence="7" id="KW-0997">Cell inner membrane</keyword>
<comment type="subunit">
    <text evidence="7">The complex comprises the extracytoplasmic solute receptor protein and the two transmembrane proteins.</text>
</comment>
<evidence type="ECO:0000256" key="5">
    <source>
        <dbReference type="ARBA" id="ARBA00022989"/>
    </source>
</evidence>
<dbReference type="OrthoDB" id="6183232at2"/>
<comment type="function">
    <text evidence="7">Part of the tripartite ATP-independent periplasmic (TRAP) transport system.</text>
</comment>
<comment type="caution">
    <text evidence="7">Lacks conserved residue(s) required for the propagation of feature annotation.</text>
</comment>
<dbReference type="GO" id="GO:0022857">
    <property type="term" value="F:transmembrane transporter activity"/>
    <property type="evidence" value="ECO:0007669"/>
    <property type="project" value="UniProtKB-UniRule"/>
</dbReference>
<evidence type="ECO:0000256" key="1">
    <source>
        <dbReference type="ARBA" id="ARBA00004651"/>
    </source>
</evidence>
<comment type="caution">
    <text evidence="9">The sequence shown here is derived from an EMBL/GenBank/DDBJ whole genome shotgun (WGS) entry which is preliminary data.</text>
</comment>
<feature type="transmembrane region" description="Helical" evidence="7">
    <location>
        <begin position="95"/>
        <end position="117"/>
    </location>
</feature>
<evidence type="ECO:0000313" key="10">
    <source>
        <dbReference type="Proteomes" id="UP000027725"/>
    </source>
</evidence>
<dbReference type="Pfam" id="PF04290">
    <property type="entry name" value="DctQ"/>
    <property type="match status" value="1"/>
</dbReference>
<dbReference type="RefSeq" id="WP_143081660.1">
    <property type="nucleotide sequence ID" value="NZ_FOVB01000002.1"/>
</dbReference>
<dbReference type="EMBL" id="JHEH01000009">
    <property type="protein sequence ID" value="KEP69952.1"/>
    <property type="molecule type" value="Genomic_DNA"/>
</dbReference>
<feature type="transmembrane region" description="Helical" evidence="7">
    <location>
        <begin position="20"/>
        <end position="47"/>
    </location>
</feature>
<feature type="domain" description="Tripartite ATP-independent periplasmic transporters DctQ component" evidence="8">
    <location>
        <begin position="36"/>
        <end position="164"/>
    </location>
</feature>
<organism evidence="9 10">
    <name type="scientific">Thioclava dalianensis</name>
    <dbReference type="NCBI Taxonomy" id="1185766"/>
    <lineage>
        <taxon>Bacteria</taxon>
        <taxon>Pseudomonadati</taxon>
        <taxon>Pseudomonadota</taxon>
        <taxon>Alphaproteobacteria</taxon>
        <taxon>Rhodobacterales</taxon>
        <taxon>Paracoccaceae</taxon>
        <taxon>Thioclava</taxon>
    </lineage>
</organism>
<dbReference type="Proteomes" id="UP000027725">
    <property type="component" value="Unassembled WGS sequence"/>
</dbReference>
<evidence type="ECO:0000256" key="6">
    <source>
        <dbReference type="ARBA" id="ARBA00023136"/>
    </source>
</evidence>
<reference evidence="9 10" key="1">
    <citation type="submission" date="2014-03" db="EMBL/GenBank/DDBJ databases">
        <title>The draft genome sequence of Thioclava dalianensis DLFJ1-1.</title>
        <authorList>
            <person name="Lai Q."/>
            <person name="Shao Z."/>
        </authorList>
    </citation>
    <scope>NUCLEOTIDE SEQUENCE [LARGE SCALE GENOMIC DNA]</scope>
    <source>
        <strain evidence="9 10">DLFJ1-1</strain>
    </source>
</reference>
<name>A0A074U5N6_9RHOB</name>
<dbReference type="eggNOG" id="COG3090">
    <property type="taxonomic scope" value="Bacteria"/>
</dbReference>
<evidence type="ECO:0000256" key="7">
    <source>
        <dbReference type="RuleBase" id="RU369079"/>
    </source>
</evidence>
<comment type="similarity">
    <text evidence="7">Belongs to the TRAP transporter small permease family.</text>
</comment>
<accession>A0A074U5N6</accession>
<feature type="transmembrane region" description="Helical" evidence="7">
    <location>
        <begin position="137"/>
        <end position="160"/>
    </location>
</feature>
<keyword evidence="10" id="KW-1185">Reference proteome</keyword>
<dbReference type="InterPro" id="IPR055348">
    <property type="entry name" value="DctQ"/>
</dbReference>
<keyword evidence="4 7" id="KW-0812">Transmembrane</keyword>
<comment type="subcellular location">
    <subcellularLocation>
        <location evidence="7">Cell inner membrane</location>
        <topology evidence="7">Multi-pass membrane protein</topology>
    </subcellularLocation>
    <subcellularLocation>
        <location evidence="1">Cell membrane</location>
        <topology evidence="1">Multi-pass membrane protein</topology>
    </subcellularLocation>
</comment>
<keyword evidence="6 7" id="KW-0472">Membrane</keyword>
<sequence>MAADAMPAVPPRAGLASTLITGWALLGGAVLLAVVAINVISVLGAMFDAPFPGDFELTEMGVANAAFAFLPYCQLTRSNVTADIFTQKGGPRMLAFLRLLSSLVALLFSLLLLWRMYAGLLDQKQYNYETSILQVPIWLAYVPVLVSLALLAVAAGITLAQDLRELSRKG</sequence>
<evidence type="ECO:0000256" key="2">
    <source>
        <dbReference type="ARBA" id="ARBA00022448"/>
    </source>
</evidence>